<evidence type="ECO:0000256" key="1">
    <source>
        <dbReference type="ARBA" id="ARBA00005051"/>
    </source>
</evidence>
<dbReference type="InterPro" id="IPR035907">
    <property type="entry name" value="Hppk_sf"/>
</dbReference>
<dbReference type="SUPFAM" id="SSF55083">
    <property type="entry name" value="6-hydroxymethyl-7,8-dihydropterin pyrophosphokinase, HPPK"/>
    <property type="match status" value="1"/>
</dbReference>
<dbReference type="RefSeq" id="WP_230338884.1">
    <property type="nucleotide sequence ID" value="NZ_CP069798.1"/>
</dbReference>
<comment type="pathway">
    <text evidence="1">Cofactor biosynthesis; tetrahydrofolate biosynthesis; 2-amino-4-hydroxy-6-hydroxymethyl-7,8-dihydropteridine diphosphate from 7,8-dihydroneopterin triphosphate: step 4/4.</text>
</comment>
<evidence type="ECO:0000256" key="12">
    <source>
        <dbReference type="ARBA" id="ARBA00033413"/>
    </source>
</evidence>
<evidence type="ECO:0000313" key="15">
    <source>
        <dbReference type="Proteomes" id="UP000653156"/>
    </source>
</evidence>
<dbReference type="InterPro" id="IPR000550">
    <property type="entry name" value="Hppk"/>
</dbReference>
<evidence type="ECO:0000256" key="5">
    <source>
        <dbReference type="ARBA" id="ARBA00022679"/>
    </source>
</evidence>
<keyword evidence="8" id="KW-0067">ATP-binding</keyword>
<gene>
    <name evidence="14" type="primary">folK</name>
    <name evidence="14" type="ORF">JQU52_12955</name>
</gene>
<protein>
    <recommendedName>
        <fullName evidence="4">2-amino-4-hydroxy-6-hydroxymethyldihydropteridine pyrophosphokinase</fullName>
        <ecNumber evidence="3">2.7.6.3</ecNumber>
    </recommendedName>
    <alternativeName>
        <fullName evidence="11">6-hydroxymethyl-7,8-dihydropterin pyrophosphokinase</fullName>
    </alternativeName>
    <alternativeName>
        <fullName evidence="12">7,8-dihydro-6-hydroxymethylpterin-pyrophosphokinase</fullName>
    </alternativeName>
</protein>
<evidence type="ECO:0000256" key="9">
    <source>
        <dbReference type="ARBA" id="ARBA00022909"/>
    </source>
</evidence>
<dbReference type="NCBIfam" id="TIGR01498">
    <property type="entry name" value="folK"/>
    <property type="match status" value="1"/>
</dbReference>
<evidence type="ECO:0000256" key="10">
    <source>
        <dbReference type="ARBA" id="ARBA00029409"/>
    </source>
</evidence>
<keyword evidence="5 14" id="KW-0808">Transferase</keyword>
<evidence type="ECO:0000256" key="4">
    <source>
        <dbReference type="ARBA" id="ARBA00016218"/>
    </source>
</evidence>
<accession>A0A892ZGK1</accession>
<dbReference type="GO" id="GO:0005524">
    <property type="term" value="F:ATP binding"/>
    <property type="evidence" value="ECO:0007669"/>
    <property type="project" value="UniProtKB-KW"/>
</dbReference>
<keyword evidence="6" id="KW-0547">Nucleotide-binding</keyword>
<dbReference type="AlphaFoldDB" id="A0A892ZGK1"/>
<dbReference type="GO" id="GO:0046656">
    <property type="term" value="P:folic acid biosynthetic process"/>
    <property type="evidence" value="ECO:0007669"/>
    <property type="project" value="UniProtKB-KW"/>
</dbReference>
<evidence type="ECO:0000256" key="2">
    <source>
        <dbReference type="ARBA" id="ARBA00005810"/>
    </source>
</evidence>
<keyword evidence="7" id="KW-0418">Kinase</keyword>
<evidence type="ECO:0000256" key="6">
    <source>
        <dbReference type="ARBA" id="ARBA00022741"/>
    </source>
</evidence>
<feature type="domain" description="7,8-dihydro-6-hydroxymethylpterin-pyrophosphokinase" evidence="13">
    <location>
        <begin position="91"/>
        <end position="102"/>
    </location>
</feature>
<dbReference type="EMBL" id="CP069798">
    <property type="protein sequence ID" value="QRQ81588.1"/>
    <property type="molecule type" value="Genomic_DNA"/>
</dbReference>
<comment type="function">
    <text evidence="10">Catalyzes the transfer of pyrophosphate from adenosine triphosphate (ATP) to 6-hydroxymethyl-7,8-dihydropterin, an enzymatic step in folate biosynthesis pathway.</text>
</comment>
<organism evidence="14 15">
    <name type="scientific">Paralysiella testudinis</name>
    <dbReference type="NCBI Taxonomy" id="2809020"/>
    <lineage>
        <taxon>Bacteria</taxon>
        <taxon>Pseudomonadati</taxon>
        <taxon>Pseudomonadota</taxon>
        <taxon>Betaproteobacteria</taxon>
        <taxon>Neisseriales</taxon>
        <taxon>Neisseriaceae</taxon>
        <taxon>Paralysiella</taxon>
    </lineage>
</organism>
<dbReference type="EC" id="2.7.6.3" evidence="3"/>
<evidence type="ECO:0000259" key="13">
    <source>
        <dbReference type="PROSITE" id="PS00794"/>
    </source>
</evidence>
<dbReference type="UniPathway" id="UPA00077">
    <property type="reaction ID" value="UER00155"/>
</dbReference>
<evidence type="ECO:0000313" key="14">
    <source>
        <dbReference type="EMBL" id="QRQ81588.1"/>
    </source>
</evidence>
<comment type="similarity">
    <text evidence="2">Belongs to the HPPK family.</text>
</comment>
<evidence type="ECO:0000256" key="11">
    <source>
        <dbReference type="ARBA" id="ARBA00029766"/>
    </source>
</evidence>
<dbReference type="PROSITE" id="PS00794">
    <property type="entry name" value="HPPK"/>
    <property type="match status" value="1"/>
</dbReference>
<dbReference type="GO" id="GO:0016301">
    <property type="term" value="F:kinase activity"/>
    <property type="evidence" value="ECO:0007669"/>
    <property type="project" value="UniProtKB-KW"/>
</dbReference>
<dbReference type="GO" id="GO:0003848">
    <property type="term" value="F:2-amino-4-hydroxy-6-hydroxymethyldihydropteridine diphosphokinase activity"/>
    <property type="evidence" value="ECO:0007669"/>
    <property type="project" value="UniProtKB-EC"/>
</dbReference>
<dbReference type="Pfam" id="PF01288">
    <property type="entry name" value="HPPK"/>
    <property type="match status" value="1"/>
</dbReference>
<reference evidence="14" key="1">
    <citation type="submission" date="2021-02" db="EMBL/GenBank/DDBJ databases">
        <title>Neisseriaceae sp. 26B isolated from the cloaca of a Common Toad-headed Turtle (Mesoclemmys nasuta).</title>
        <authorList>
            <person name="Spergser J."/>
            <person name="Busse H.-J."/>
        </authorList>
    </citation>
    <scope>NUCLEOTIDE SEQUENCE</scope>
    <source>
        <strain evidence="14">26B</strain>
    </source>
</reference>
<keyword evidence="9" id="KW-0289">Folate biosynthesis</keyword>
<proteinExistence type="inferred from homology"/>
<dbReference type="GO" id="GO:0046654">
    <property type="term" value="P:tetrahydrofolate biosynthetic process"/>
    <property type="evidence" value="ECO:0007669"/>
    <property type="project" value="UniProtKB-UniPathway"/>
</dbReference>
<evidence type="ECO:0000256" key="3">
    <source>
        <dbReference type="ARBA" id="ARBA00013253"/>
    </source>
</evidence>
<name>A0A892ZGK1_9NEIS</name>
<sequence length="173" mass="18415">MSAAKTAVVALGSNLDAPQQQVAAAVAAIAMLPEVAVSAVSSLYRTKPVGYADQPDFVNAVLLLQTTLPPPALLLALQAIENRFGRVRHFRNAPRTLDLDIIDYAGLCSHSTELELPHPRAHLRQFVMAPLAEIAPDYVLPGQRDSAAAMAAALRQAAPQDDVVVLAPPPTWI</sequence>
<dbReference type="KEGG" id="ptes:JQU52_12955"/>
<dbReference type="PANTHER" id="PTHR43071">
    <property type="entry name" value="2-AMINO-4-HYDROXY-6-HYDROXYMETHYLDIHYDROPTERIDINE PYROPHOSPHOKINASE"/>
    <property type="match status" value="1"/>
</dbReference>
<evidence type="ECO:0000256" key="7">
    <source>
        <dbReference type="ARBA" id="ARBA00022777"/>
    </source>
</evidence>
<keyword evidence="15" id="KW-1185">Reference proteome</keyword>
<dbReference type="PANTHER" id="PTHR43071:SF1">
    <property type="entry name" value="2-AMINO-4-HYDROXY-6-HYDROXYMETHYLDIHYDROPTERIDINE PYROPHOSPHOKINASE"/>
    <property type="match status" value="1"/>
</dbReference>
<dbReference type="Gene3D" id="3.30.70.560">
    <property type="entry name" value="7,8-Dihydro-6-hydroxymethylpterin-pyrophosphokinase HPPK"/>
    <property type="match status" value="1"/>
</dbReference>
<dbReference type="Proteomes" id="UP000653156">
    <property type="component" value="Chromosome"/>
</dbReference>
<dbReference type="CDD" id="cd00483">
    <property type="entry name" value="HPPK"/>
    <property type="match status" value="1"/>
</dbReference>
<evidence type="ECO:0000256" key="8">
    <source>
        <dbReference type="ARBA" id="ARBA00022840"/>
    </source>
</evidence>